<dbReference type="SUPFAM" id="SSF52266">
    <property type="entry name" value="SGNH hydrolase"/>
    <property type="match status" value="1"/>
</dbReference>
<dbReference type="Proteomes" id="UP000238762">
    <property type="component" value="Unassembled WGS sequence"/>
</dbReference>
<dbReference type="InterPro" id="IPR036514">
    <property type="entry name" value="SGNH_hydro_sf"/>
</dbReference>
<sequence length="197" mass="22021">MRICFIGDSFVNGTGDPECLGWSGRICIAAKKSGCDLTYYNLGIRGNTTQHIIERWQAESKSRLPAEHDGKIVFSFGTNDTTIEAGKRRIELDDSLNNTRQILSLAQQKYPVIMVSPPPIADVRQNLRTQELLTQIELVCQDLKVPYLDVFTPLQASQVWMTEIATGDGAHPSAAGYSELANLVQNWSVWSDWIFSK</sequence>
<dbReference type="Gene3D" id="3.40.50.1110">
    <property type="entry name" value="SGNH hydrolase"/>
    <property type="match status" value="1"/>
</dbReference>
<evidence type="ECO:0000313" key="2">
    <source>
        <dbReference type="EMBL" id="PSB05202.1"/>
    </source>
</evidence>
<reference evidence="2 3" key="2">
    <citation type="submission" date="2018-03" db="EMBL/GenBank/DDBJ databases">
        <title>The ancient ancestry and fast evolution of plastids.</title>
        <authorList>
            <person name="Moore K.R."/>
            <person name="Magnabosco C."/>
            <person name="Momper L."/>
            <person name="Gold D.A."/>
            <person name="Bosak T."/>
            <person name="Fournier G.P."/>
        </authorList>
    </citation>
    <scope>NUCLEOTIDE SEQUENCE [LARGE SCALE GENOMIC DNA]</scope>
    <source>
        <strain evidence="2 3">CCAP 1448/3</strain>
    </source>
</reference>
<dbReference type="PANTHER" id="PTHR30383">
    <property type="entry name" value="THIOESTERASE 1/PROTEASE 1/LYSOPHOSPHOLIPASE L1"/>
    <property type="match status" value="1"/>
</dbReference>
<feature type="domain" description="SGNH hydrolase-type esterase" evidence="1">
    <location>
        <begin position="5"/>
        <end position="177"/>
    </location>
</feature>
<protein>
    <submittedName>
        <fullName evidence="2">Lipase</fullName>
    </submittedName>
</protein>
<dbReference type="PANTHER" id="PTHR30383:SF5">
    <property type="entry name" value="SGNH HYDROLASE-TYPE ESTERASE DOMAIN-CONTAINING PROTEIN"/>
    <property type="match status" value="1"/>
</dbReference>
<dbReference type="AlphaFoldDB" id="A0A2T1CAC3"/>
<comment type="caution">
    <text evidence="2">The sequence shown here is derived from an EMBL/GenBank/DDBJ whole genome shotgun (WGS) entry which is preliminary data.</text>
</comment>
<reference evidence="2 3" key="1">
    <citation type="submission" date="2018-02" db="EMBL/GenBank/DDBJ databases">
        <authorList>
            <person name="Cohen D.B."/>
            <person name="Kent A.D."/>
        </authorList>
    </citation>
    <scope>NUCLEOTIDE SEQUENCE [LARGE SCALE GENOMIC DNA]</scope>
    <source>
        <strain evidence="2 3">CCAP 1448/3</strain>
    </source>
</reference>
<organism evidence="2 3">
    <name type="scientific">Merismopedia glauca CCAP 1448/3</name>
    <dbReference type="NCBI Taxonomy" id="1296344"/>
    <lineage>
        <taxon>Bacteria</taxon>
        <taxon>Bacillati</taxon>
        <taxon>Cyanobacteriota</taxon>
        <taxon>Cyanophyceae</taxon>
        <taxon>Synechococcales</taxon>
        <taxon>Merismopediaceae</taxon>
        <taxon>Merismopedia</taxon>
    </lineage>
</organism>
<keyword evidence="3" id="KW-1185">Reference proteome</keyword>
<dbReference type="InterPro" id="IPR013830">
    <property type="entry name" value="SGNH_hydro"/>
</dbReference>
<accession>A0A2T1CAC3</accession>
<dbReference type="GO" id="GO:0004622">
    <property type="term" value="F:phosphatidylcholine lysophospholipase activity"/>
    <property type="evidence" value="ECO:0007669"/>
    <property type="project" value="TreeGrafter"/>
</dbReference>
<dbReference type="InterPro" id="IPR051532">
    <property type="entry name" value="Ester_Hydrolysis_Enzymes"/>
</dbReference>
<dbReference type="EMBL" id="PVWJ01000002">
    <property type="protein sequence ID" value="PSB05202.1"/>
    <property type="molecule type" value="Genomic_DNA"/>
</dbReference>
<evidence type="ECO:0000259" key="1">
    <source>
        <dbReference type="Pfam" id="PF13472"/>
    </source>
</evidence>
<proteinExistence type="predicted"/>
<dbReference type="RefSeq" id="WP_106286747.1">
    <property type="nucleotide sequence ID" value="NZ_CAWNTC010000104.1"/>
</dbReference>
<name>A0A2T1CAC3_9CYAN</name>
<dbReference type="OrthoDB" id="5196031at2"/>
<dbReference type="Pfam" id="PF13472">
    <property type="entry name" value="Lipase_GDSL_2"/>
    <property type="match status" value="1"/>
</dbReference>
<gene>
    <name evidence="2" type="ORF">C7B64_00735</name>
</gene>
<evidence type="ECO:0000313" key="3">
    <source>
        <dbReference type="Proteomes" id="UP000238762"/>
    </source>
</evidence>